<dbReference type="Gene3D" id="3.40.630.30">
    <property type="match status" value="1"/>
</dbReference>
<comment type="caution">
    <text evidence="5">The sequence shown here is derived from an EMBL/GenBank/DDBJ whole genome shotgun (WGS) entry which is preliminary data.</text>
</comment>
<organism evidence="5 8">
    <name type="scientific">Adineta steineri</name>
    <dbReference type="NCBI Taxonomy" id="433720"/>
    <lineage>
        <taxon>Eukaryota</taxon>
        <taxon>Metazoa</taxon>
        <taxon>Spiralia</taxon>
        <taxon>Gnathifera</taxon>
        <taxon>Rotifera</taxon>
        <taxon>Eurotatoria</taxon>
        <taxon>Bdelloidea</taxon>
        <taxon>Adinetida</taxon>
        <taxon>Adinetidae</taxon>
        <taxon>Adineta</taxon>
    </lineage>
</organism>
<dbReference type="OrthoDB" id="5043642at2759"/>
<evidence type="ECO:0000259" key="4">
    <source>
        <dbReference type="Pfam" id="PF13302"/>
    </source>
</evidence>
<evidence type="ECO:0000256" key="1">
    <source>
        <dbReference type="ARBA" id="ARBA00009342"/>
    </source>
</evidence>
<dbReference type="EMBL" id="CAJNOI010000011">
    <property type="protein sequence ID" value="CAF0787081.1"/>
    <property type="molecule type" value="Genomic_DNA"/>
</dbReference>
<evidence type="ECO:0000313" key="8">
    <source>
        <dbReference type="Proteomes" id="UP000663877"/>
    </source>
</evidence>
<dbReference type="InterPro" id="IPR039135">
    <property type="entry name" value="NAT9-like"/>
</dbReference>
<proteinExistence type="inferred from homology"/>
<dbReference type="Proteomes" id="UP000663832">
    <property type="component" value="Unassembled WGS sequence"/>
</dbReference>
<dbReference type="InterPro" id="IPR016181">
    <property type="entry name" value="Acyl_CoA_acyltransferase"/>
</dbReference>
<keyword evidence="7" id="KW-1185">Reference proteome</keyword>
<dbReference type="InterPro" id="IPR000182">
    <property type="entry name" value="GNAT_dom"/>
</dbReference>
<evidence type="ECO:0000313" key="6">
    <source>
        <dbReference type="EMBL" id="CAF1243903.1"/>
    </source>
</evidence>
<protein>
    <recommendedName>
        <fullName evidence="4">N-acetyltransferase domain-containing protein</fullName>
    </recommendedName>
</protein>
<evidence type="ECO:0000313" key="7">
    <source>
        <dbReference type="Proteomes" id="UP000663832"/>
    </source>
</evidence>
<dbReference type="Pfam" id="PF13302">
    <property type="entry name" value="Acetyltransf_3"/>
    <property type="match status" value="1"/>
</dbReference>
<dbReference type="Proteomes" id="UP000663877">
    <property type="component" value="Unassembled WGS sequence"/>
</dbReference>
<keyword evidence="3" id="KW-0012">Acyltransferase</keyword>
<dbReference type="PANTHER" id="PTHR13256:SF16">
    <property type="entry name" value="ALPHA_BETA-TUBULIN-N-ACETYLTRANSFERASE 9"/>
    <property type="match status" value="1"/>
</dbReference>
<dbReference type="EMBL" id="CAJNOM010000218">
    <property type="protein sequence ID" value="CAF1243903.1"/>
    <property type="molecule type" value="Genomic_DNA"/>
</dbReference>
<dbReference type="PANTHER" id="PTHR13256">
    <property type="entry name" value="N-ACETYLTRANSFERASE 9"/>
    <property type="match status" value="1"/>
</dbReference>
<comment type="similarity">
    <text evidence="1">Belongs to the acetyltransferase family. GNAT subfamily.</text>
</comment>
<dbReference type="AlphaFoldDB" id="A0A813RWP9"/>
<evidence type="ECO:0000256" key="3">
    <source>
        <dbReference type="ARBA" id="ARBA00023315"/>
    </source>
</evidence>
<evidence type="ECO:0000313" key="5">
    <source>
        <dbReference type="EMBL" id="CAF0787081.1"/>
    </source>
</evidence>
<name>A0A813RWP9_9BILA</name>
<feature type="domain" description="N-acetyltransferase" evidence="4">
    <location>
        <begin position="14"/>
        <end position="170"/>
    </location>
</feature>
<reference evidence="5" key="1">
    <citation type="submission" date="2021-02" db="EMBL/GenBank/DDBJ databases">
        <authorList>
            <person name="Nowell W R."/>
        </authorList>
    </citation>
    <scope>NUCLEOTIDE SEQUENCE</scope>
</reference>
<sequence length="221" mass="26130">MHINANTVIFNRTILLVPYGKHHVKKYHIWMQNEEILELTASLPLSIEEEYHMQQTWLNDNDKCTFIILSKELFDQTHDEIKSMIGDVNLFLNDSDDIHCGELELMIAEVTARRKGYGLETLYTFLRYGKLKFHLFNKLFFLAAIEILHITRFIVKIGLKNLPSIALFTKKFQFQTIETSEVFQEVTMERRVDDEFIKLLQMKTPDYKIDSYDKLNTDKTV</sequence>
<accession>A0A813RWP9</accession>
<dbReference type="SUPFAM" id="SSF55729">
    <property type="entry name" value="Acyl-CoA N-acyltransferases (Nat)"/>
    <property type="match status" value="1"/>
</dbReference>
<evidence type="ECO:0000256" key="2">
    <source>
        <dbReference type="ARBA" id="ARBA00022679"/>
    </source>
</evidence>
<gene>
    <name evidence="5" type="ORF">BJG266_LOCUS4460</name>
    <name evidence="6" type="ORF">QVE165_LOCUS28131</name>
</gene>
<keyword evidence="2" id="KW-0808">Transferase</keyword>
<dbReference type="GO" id="GO:0008080">
    <property type="term" value="F:N-acetyltransferase activity"/>
    <property type="evidence" value="ECO:0007669"/>
    <property type="project" value="InterPro"/>
</dbReference>